<feature type="region of interest" description="Disordered" evidence="2">
    <location>
        <begin position="167"/>
        <end position="200"/>
    </location>
</feature>
<dbReference type="InterPro" id="IPR047865">
    <property type="entry name" value="Ribosomal_uL10_bac_type"/>
</dbReference>
<dbReference type="STRING" id="2316362.A0A4Q2DTS7"/>
<comment type="caution">
    <text evidence="3">The sequence shown here is derived from an EMBL/GenBank/DDBJ whole genome shotgun (WGS) entry which is preliminary data.</text>
</comment>
<evidence type="ECO:0000313" key="3">
    <source>
        <dbReference type="EMBL" id="RXW23061.1"/>
    </source>
</evidence>
<gene>
    <name evidence="3" type="ORF">EST38_g2788</name>
</gene>
<dbReference type="Proteomes" id="UP000290288">
    <property type="component" value="Unassembled WGS sequence"/>
</dbReference>
<reference evidence="3 4" key="1">
    <citation type="submission" date="2019-01" db="EMBL/GenBank/DDBJ databases">
        <title>Draft genome sequence of Psathyrella aberdarensis IHI B618.</title>
        <authorList>
            <person name="Buettner E."/>
            <person name="Kellner H."/>
        </authorList>
    </citation>
    <scope>NUCLEOTIDE SEQUENCE [LARGE SCALE GENOMIC DNA]</scope>
    <source>
        <strain evidence="3 4">IHI B618</strain>
    </source>
</reference>
<feature type="compositionally biased region" description="Basic and acidic residues" evidence="2">
    <location>
        <begin position="178"/>
        <end position="195"/>
    </location>
</feature>
<evidence type="ECO:0008006" key="5">
    <source>
        <dbReference type="Google" id="ProtNLM"/>
    </source>
</evidence>
<dbReference type="AlphaFoldDB" id="A0A4Q2DTS7"/>
<sequence length="288" mass="31383">MLSRCQASNAVRVVSRVPGSTRSYAVSLKESAFGNNRVFKDTKAYQYNWYTRILETSKTSPLIILHHNEFSAERLKKLRTDIIVAAQRVKPSLSSPTPVASDSTTPQLPTLTVVRSSIFGVALRRFGDVPVKDLEKMINDQSGGFAVLSVPSLNPPLINAILRAMDRSVPPKPPKTPEQIKAEEAAKTADPEQPGRRMKRVRQVRVPELKVMGAIIEGRVFLPPKLDEVSKMPALDTLRAQIVGLLSAPSSQLAAVLSQAGGGQLARTLEGLKKSLEEEAGEKPDEAS</sequence>
<evidence type="ECO:0000256" key="1">
    <source>
        <dbReference type="ARBA" id="ARBA00008889"/>
    </source>
</evidence>
<dbReference type="InterPro" id="IPR043141">
    <property type="entry name" value="Ribosomal_uL10-like_sf"/>
</dbReference>
<accession>A0A4Q2DTS7</accession>
<protein>
    <recommendedName>
        <fullName evidence="5">Ribosomal protein L10</fullName>
    </recommendedName>
</protein>
<evidence type="ECO:0000256" key="2">
    <source>
        <dbReference type="SAM" id="MobiDB-lite"/>
    </source>
</evidence>
<organism evidence="3 4">
    <name type="scientific">Candolleomyces aberdarensis</name>
    <dbReference type="NCBI Taxonomy" id="2316362"/>
    <lineage>
        <taxon>Eukaryota</taxon>
        <taxon>Fungi</taxon>
        <taxon>Dikarya</taxon>
        <taxon>Basidiomycota</taxon>
        <taxon>Agaricomycotina</taxon>
        <taxon>Agaricomycetes</taxon>
        <taxon>Agaricomycetidae</taxon>
        <taxon>Agaricales</taxon>
        <taxon>Agaricineae</taxon>
        <taxon>Psathyrellaceae</taxon>
        <taxon>Candolleomyces</taxon>
    </lineage>
</organism>
<comment type="similarity">
    <text evidence="1">Belongs to the universal ribosomal protein uL10 family.</text>
</comment>
<evidence type="ECO:0000313" key="4">
    <source>
        <dbReference type="Proteomes" id="UP000290288"/>
    </source>
</evidence>
<keyword evidence="4" id="KW-1185">Reference proteome</keyword>
<dbReference type="SUPFAM" id="SSF160369">
    <property type="entry name" value="Ribosomal protein L10-like"/>
    <property type="match status" value="1"/>
</dbReference>
<dbReference type="PANTHER" id="PTHR11560">
    <property type="entry name" value="39S RIBOSOMAL PROTEIN L10, MITOCHONDRIAL"/>
    <property type="match status" value="1"/>
</dbReference>
<dbReference type="OrthoDB" id="360689at2759"/>
<proteinExistence type="inferred from homology"/>
<name>A0A4Q2DTS7_9AGAR</name>
<dbReference type="EMBL" id="SDEE01000053">
    <property type="protein sequence ID" value="RXW23061.1"/>
    <property type="molecule type" value="Genomic_DNA"/>
</dbReference>